<evidence type="ECO:0000313" key="3">
    <source>
        <dbReference type="RefSeq" id="XP_033460445.1"/>
    </source>
</evidence>
<protein>
    <submittedName>
        <fullName evidence="3">Uncharacterized protein</fullName>
    </submittedName>
</protein>
<dbReference type="RefSeq" id="XP_033460445.1">
    <property type="nucleotide sequence ID" value="XM_033603074.1"/>
</dbReference>
<sequence>MRRAERELVVLVVLVLVAAVMVVVVVVVVVLMEMCGFAVHNDCRRTTGATLMKWGEKDWAVKCRTAEVTRMVVLLDSRRRNDDRNTMAHVRTGLQLAHILPIAHLHVEDSKRSE</sequence>
<evidence type="ECO:0000256" key="1">
    <source>
        <dbReference type="SAM" id="Phobius"/>
    </source>
</evidence>
<gene>
    <name evidence="3" type="ORF">K489DRAFT_369778</name>
</gene>
<proteinExistence type="predicted"/>
<organism evidence="3">
    <name type="scientific">Dissoconium aciculare CBS 342.82</name>
    <dbReference type="NCBI Taxonomy" id="1314786"/>
    <lineage>
        <taxon>Eukaryota</taxon>
        <taxon>Fungi</taxon>
        <taxon>Dikarya</taxon>
        <taxon>Ascomycota</taxon>
        <taxon>Pezizomycotina</taxon>
        <taxon>Dothideomycetes</taxon>
        <taxon>Dothideomycetidae</taxon>
        <taxon>Mycosphaerellales</taxon>
        <taxon>Dissoconiaceae</taxon>
        <taxon>Dissoconium</taxon>
    </lineage>
</organism>
<dbReference type="Proteomes" id="UP000504637">
    <property type="component" value="Unplaced"/>
</dbReference>
<dbReference type="AlphaFoldDB" id="A0A6J3M794"/>
<reference evidence="3" key="1">
    <citation type="submission" date="2020-01" db="EMBL/GenBank/DDBJ databases">
        <authorList>
            <consortium name="DOE Joint Genome Institute"/>
            <person name="Haridas S."/>
            <person name="Albert R."/>
            <person name="Binder M."/>
            <person name="Bloem J."/>
            <person name="Labutti K."/>
            <person name="Salamov A."/>
            <person name="Andreopoulos B."/>
            <person name="Baker S.E."/>
            <person name="Barry K."/>
            <person name="Bills G."/>
            <person name="Bluhm B.H."/>
            <person name="Cannon C."/>
            <person name="Castanera R."/>
            <person name="Culley D.E."/>
            <person name="Daum C."/>
            <person name="Ezra D."/>
            <person name="Gonzalez J.B."/>
            <person name="Henrissat B."/>
            <person name="Kuo A."/>
            <person name="Liang C."/>
            <person name="Lipzen A."/>
            <person name="Lutzoni F."/>
            <person name="Magnuson J."/>
            <person name="Mondo S."/>
            <person name="Nolan M."/>
            <person name="Ohm R."/>
            <person name="Pangilinan J."/>
            <person name="Park H.-J."/>
            <person name="Ramirez L."/>
            <person name="Alfaro M."/>
            <person name="Sun H."/>
            <person name="Tritt A."/>
            <person name="Yoshinaga Y."/>
            <person name="Zwiers L.-H."/>
            <person name="Turgeon B.G."/>
            <person name="Goodwin S.B."/>
            <person name="Spatafora J.W."/>
            <person name="Crous P.W."/>
            <person name="Grigoriev I.V."/>
        </authorList>
    </citation>
    <scope>NUCLEOTIDE SEQUENCE</scope>
    <source>
        <strain evidence="3">CBS 342.82</strain>
    </source>
</reference>
<feature type="transmembrane region" description="Helical" evidence="1">
    <location>
        <begin position="9"/>
        <end position="32"/>
    </location>
</feature>
<keyword evidence="1" id="KW-0812">Transmembrane</keyword>
<reference evidence="3" key="3">
    <citation type="submission" date="2025-08" db="UniProtKB">
        <authorList>
            <consortium name="RefSeq"/>
        </authorList>
    </citation>
    <scope>IDENTIFICATION</scope>
    <source>
        <strain evidence="3">CBS 342.82</strain>
    </source>
</reference>
<name>A0A6J3M794_9PEZI</name>
<keyword evidence="1" id="KW-0472">Membrane</keyword>
<evidence type="ECO:0000313" key="2">
    <source>
        <dbReference type="Proteomes" id="UP000504637"/>
    </source>
</evidence>
<reference evidence="3" key="2">
    <citation type="submission" date="2020-04" db="EMBL/GenBank/DDBJ databases">
        <authorList>
            <consortium name="NCBI Genome Project"/>
        </authorList>
    </citation>
    <scope>NUCLEOTIDE SEQUENCE</scope>
    <source>
        <strain evidence="3">CBS 342.82</strain>
    </source>
</reference>
<dbReference type="GeneID" id="54360874"/>
<keyword evidence="2" id="KW-1185">Reference proteome</keyword>
<keyword evidence="1" id="KW-1133">Transmembrane helix</keyword>
<accession>A0A6J3M794</accession>